<dbReference type="PANTHER" id="PTHR33744:SF7">
    <property type="entry name" value="PUCR FAMILY TRANSCRIPTIONAL REGULATOR"/>
    <property type="match status" value="1"/>
</dbReference>
<evidence type="ECO:0000259" key="3">
    <source>
        <dbReference type="Pfam" id="PF13556"/>
    </source>
</evidence>
<dbReference type="InterPro" id="IPR051448">
    <property type="entry name" value="CdaR-like_regulators"/>
</dbReference>
<dbReference type="InterPro" id="IPR025736">
    <property type="entry name" value="PucR_C-HTH_dom"/>
</dbReference>
<evidence type="ECO:0000259" key="2">
    <source>
        <dbReference type="Pfam" id="PF07905"/>
    </source>
</evidence>
<dbReference type="InterPro" id="IPR042070">
    <property type="entry name" value="PucR_C-HTH_sf"/>
</dbReference>
<feature type="compositionally biased region" description="Basic residues" evidence="1">
    <location>
        <begin position="403"/>
        <end position="412"/>
    </location>
</feature>
<dbReference type="AlphaFoldDB" id="A0A5Q5BJ38"/>
<organism evidence="4">
    <name type="scientific">Mycobacterium sp. (strain MCS)</name>
    <dbReference type="NCBI Taxonomy" id="164756"/>
    <lineage>
        <taxon>Bacteria</taxon>
        <taxon>Bacillati</taxon>
        <taxon>Actinomycetota</taxon>
        <taxon>Actinomycetes</taxon>
        <taxon>Mycobacteriales</taxon>
        <taxon>Mycobacteriaceae</taxon>
        <taxon>Mycobacterium</taxon>
    </lineage>
</organism>
<dbReference type="PANTHER" id="PTHR33744">
    <property type="entry name" value="CARBOHYDRATE DIACID REGULATOR"/>
    <property type="match status" value="1"/>
</dbReference>
<accession>A0A5Q5BJ38</accession>
<dbReference type="Pfam" id="PF07905">
    <property type="entry name" value="PucR"/>
    <property type="match status" value="1"/>
</dbReference>
<feature type="domain" description="PucR C-terminal helix-turn-helix" evidence="3">
    <location>
        <begin position="311"/>
        <end position="368"/>
    </location>
</feature>
<protein>
    <submittedName>
        <fullName evidence="4">Purine catabolism PurC-like protein</fullName>
    </submittedName>
</protein>
<feature type="region of interest" description="Disordered" evidence="1">
    <location>
        <begin position="378"/>
        <end position="412"/>
    </location>
</feature>
<dbReference type="KEGG" id="mmc:Mmcs_2260"/>
<sequence>MTVQAAETVADTPHDGTVSLGELLAEPGLHVDTPTPIDALDRPIRYVYPTELADPSPYLSGEELILSVGVPVAGRSADEIRSYVTTLTDRGVAALLIGLGDVLDELPEALVQACREQDLPLLIQRAAVPFRRIVDWAESRRAAEREADARERELGAILRWFVAGTLGVGPVESALTRYGLSGAAVTVCAFTADVHSQVHDLVDRHRGAVALLDDRIVALCPQTTEFASELAASELVCGVAIGADAQSMAYAIPEALEALHEAIRWRRTVHIDEIATLDGLLAAVPKVRLVPFVHRLLVPLVDHDKGNNSYLVSSLEAFLAPGNDLSTAANQLYVHVNTLRNRLAKIAELTGANPLDETDRINFRIALWAAHNMGMSDGAGSGATVPSTAAKPRPHNSFGASTRGRRMPPRTN</sequence>
<reference evidence="4" key="1">
    <citation type="submission" date="2006-06" db="EMBL/GenBank/DDBJ databases">
        <title>Complete sequence of chromosome of Mycobacterium sp. MCS.</title>
        <authorList>
            <consortium name="US DOE Joint Genome Institute"/>
            <person name="Copeland A."/>
            <person name="Lucas S."/>
            <person name="Lapidus A."/>
            <person name="Barry K."/>
            <person name="Detter J.C."/>
            <person name="Glavina del Rio T."/>
            <person name="Hammon N."/>
            <person name="Israni S."/>
            <person name="Dalin E."/>
            <person name="Tice H."/>
            <person name="Pitluck S."/>
            <person name="Martinez M."/>
            <person name="Schmutz J."/>
            <person name="Larimer F."/>
            <person name="Land M."/>
            <person name="Hauser L."/>
            <person name="Kyrpides N."/>
            <person name="Kim E."/>
            <person name="Miller C.D."/>
            <person name="Hughes J.E."/>
            <person name="Anderson A.J."/>
            <person name="Sims R.C."/>
            <person name="Richardson P."/>
        </authorList>
    </citation>
    <scope>NUCLEOTIDE SEQUENCE [LARGE SCALE GENOMIC DNA]</scope>
    <source>
        <strain evidence="4">MCS</strain>
    </source>
</reference>
<dbReference type="InterPro" id="IPR012914">
    <property type="entry name" value="PucR_dom"/>
</dbReference>
<feature type="domain" description="Purine catabolism PurC-like" evidence="2">
    <location>
        <begin position="38"/>
        <end position="134"/>
    </location>
</feature>
<evidence type="ECO:0000313" key="4">
    <source>
        <dbReference type="EMBL" id="ABG08368.1"/>
    </source>
</evidence>
<gene>
    <name evidence="4" type="ordered locus">Mmcs_2260</name>
</gene>
<proteinExistence type="predicted"/>
<dbReference type="EMBL" id="CP000384">
    <property type="protein sequence ID" value="ABG08368.1"/>
    <property type="molecule type" value="Genomic_DNA"/>
</dbReference>
<dbReference type="Gene3D" id="1.10.10.2840">
    <property type="entry name" value="PucR C-terminal helix-turn-helix domain"/>
    <property type="match status" value="1"/>
</dbReference>
<evidence type="ECO:0000256" key="1">
    <source>
        <dbReference type="SAM" id="MobiDB-lite"/>
    </source>
</evidence>
<name>A0A5Q5BJ38_MYCSS</name>
<dbReference type="Pfam" id="PF13556">
    <property type="entry name" value="HTH_30"/>
    <property type="match status" value="1"/>
</dbReference>